<dbReference type="PANTHER" id="PTHR43296">
    <property type="entry name" value="PEROXISOMAL 2,4-DIENOYL-COA REDUCTASE"/>
    <property type="match status" value="1"/>
</dbReference>
<dbReference type="SUPFAM" id="SSF51735">
    <property type="entry name" value="NAD(P)-binding Rossmann-fold domains"/>
    <property type="match status" value="1"/>
</dbReference>
<dbReference type="InterPro" id="IPR045017">
    <property type="entry name" value="DECR2-like"/>
</dbReference>
<dbReference type="GO" id="GO:0009062">
    <property type="term" value="P:fatty acid catabolic process"/>
    <property type="evidence" value="ECO:0007669"/>
    <property type="project" value="InterPro"/>
</dbReference>
<keyword evidence="1" id="KW-0521">NADP</keyword>
<sequence>MGESPFRDDLFADARVLVTGGGTGMGLAFATAFAAHGAQVAIASRNDEHLAAGATAIAKATGAEALTQVVDVRDSESVAALAATLESEWGALDILVNNAAGNFFAPVAEMSENAWRAVVDIVLDGTFRVSQACHPLLRKGRDASVVNVVANYTWGAAPFVAHSGAAKAGVLNLTRSLALEWAAHGIRVNALCPGVVPTEGARANLFPAPEMEQMITDTIPKGRLATADEMALQVLWLAASDYVTGECLVADGGQWLAGNPFYTLGKLVAD</sequence>
<dbReference type="EMBL" id="KF900723">
    <property type="protein sequence ID" value="AIF04913.1"/>
    <property type="molecule type" value="Genomic_DNA"/>
</dbReference>
<evidence type="ECO:0000313" key="3">
    <source>
        <dbReference type="EMBL" id="AIF04913.1"/>
    </source>
</evidence>
<reference evidence="3" key="1">
    <citation type="journal article" date="2014" name="Genome Biol. Evol.">
        <title>Pangenome evidence for extensive interdomain horizontal transfer affecting lineage core and shell genes in uncultured planktonic thaumarchaeota and euryarchaeota.</title>
        <authorList>
            <person name="Deschamps P."/>
            <person name="Zivanovic Y."/>
            <person name="Moreira D."/>
            <person name="Rodriguez-Valera F."/>
            <person name="Lopez-Garcia P."/>
        </authorList>
    </citation>
    <scope>NUCLEOTIDE SEQUENCE</scope>
</reference>
<name>A0A075GT26_9EURY</name>
<evidence type="ECO:0000256" key="1">
    <source>
        <dbReference type="ARBA" id="ARBA00022857"/>
    </source>
</evidence>
<dbReference type="InterPro" id="IPR036291">
    <property type="entry name" value="NAD(P)-bd_dom_sf"/>
</dbReference>
<protein>
    <submittedName>
        <fullName evidence="3">Short chain dehydrogenase</fullName>
    </submittedName>
</protein>
<evidence type="ECO:0000256" key="2">
    <source>
        <dbReference type="ARBA" id="ARBA00023002"/>
    </source>
</evidence>
<keyword evidence="2" id="KW-0560">Oxidoreductase</keyword>
<dbReference type="PRINTS" id="PR00080">
    <property type="entry name" value="SDRFAMILY"/>
</dbReference>
<dbReference type="FunFam" id="3.40.50.720:FF:000084">
    <property type="entry name" value="Short-chain dehydrogenase reductase"/>
    <property type="match status" value="1"/>
</dbReference>
<organism evidence="3">
    <name type="scientific">uncultured marine group II/III euryarchaeote KM3_177_C07</name>
    <dbReference type="NCBI Taxonomy" id="1457939"/>
    <lineage>
        <taxon>Archaea</taxon>
        <taxon>Methanobacteriati</taxon>
        <taxon>Methanobacteriota</taxon>
        <taxon>environmental samples</taxon>
    </lineage>
</organism>
<dbReference type="GO" id="GO:0008670">
    <property type="term" value="F:2,4-dienoyl-CoA reductase (NADPH) activity"/>
    <property type="evidence" value="ECO:0007669"/>
    <property type="project" value="InterPro"/>
</dbReference>
<accession>A0A075GT26</accession>
<dbReference type="AlphaFoldDB" id="A0A075GT26"/>
<dbReference type="PANTHER" id="PTHR43296:SF2">
    <property type="entry name" value="PEROXISOMAL 2,4-DIENOYL-COA REDUCTASE [(3E)-ENOYL-COA-PRODUCING]"/>
    <property type="match status" value="1"/>
</dbReference>
<proteinExistence type="predicted"/>
<dbReference type="Pfam" id="PF13561">
    <property type="entry name" value="adh_short_C2"/>
    <property type="match status" value="1"/>
</dbReference>
<dbReference type="InterPro" id="IPR002347">
    <property type="entry name" value="SDR_fam"/>
</dbReference>
<dbReference type="Gene3D" id="3.40.50.720">
    <property type="entry name" value="NAD(P)-binding Rossmann-like Domain"/>
    <property type="match status" value="1"/>
</dbReference>
<dbReference type="PRINTS" id="PR00081">
    <property type="entry name" value="GDHRDH"/>
</dbReference>